<dbReference type="EMBL" id="CP000878">
    <property type="protein sequence ID" value="ABX08954.1"/>
    <property type="molecule type" value="Genomic_DNA"/>
</dbReference>
<accession>A9BAU2</accession>
<dbReference type="HOGENOM" id="CLU_011856_0_4_3"/>
<name>A9BAU2_PROM4</name>
<evidence type="ECO:0000256" key="1">
    <source>
        <dbReference type="ARBA" id="ARBA00001933"/>
    </source>
</evidence>
<dbReference type="PANTHER" id="PTHR45677">
    <property type="entry name" value="GLUTAMATE DECARBOXYLASE-RELATED"/>
    <property type="match status" value="1"/>
</dbReference>
<dbReference type="InterPro" id="IPR015424">
    <property type="entry name" value="PyrdxlP-dep_Trfase"/>
</dbReference>
<dbReference type="Gene3D" id="3.40.640.10">
    <property type="entry name" value="Type I PLP-dependent aspartate aminotransferase-like (Major domain)"/>
    <property type="match status" value="1"/>
</dbReference>
<keyword evidence="9" id="KW-1185">Reference proteome</keyword>
<dbReference type="OrthoDB" id="9803665at2"/>
<dbReference type="Proteomes" id="UP000000788">
    <property type="component" value="Chromosome"/>
</dbReference>
<protein>
    <submittedName>
        <fullName evidence="8">Pyridoxal-dependent decarboxylase family protein</fullName>
    </submittedName>
</protein>
<dbReference type="InterPro" id="IPR002129">
    <property type="entry name" value="PyrdxlP-dep_de-COase"/>
</dbReference>
<dbReference type="GO" id="GO:0030170">
    <property type="term" value="F:pyridoxal phosphate binding"/>
    <property type="evidence" value="ECO:0007669"/>
    <property type="project" value="InterPro"/>
</dbReference>
<dbReference type="SUPFAM" id="SSF53383">
    <property type="entry name" value="PLP-dependent transferases"/>
    <property type="match status" value="1"/>
</dbReference>
<dbReference type="Pfam" id="PF00282">
    <property type="entry name" value="Pyridoxal_deC"/>
    <property type="match status" value="1"/>
</dbReference>
<evidence type="ECO:0000256" key="6">
    <source>
        <dbReference type="PIRSR" id="PIRSR602129-50"/>
    </source>
</evidence>
<dbReference type="GO" id="GO:0005737">
    <property type="term" value="C:cytoplasm"/>
    <property type="evidence" value="ECO:0007669"/>
    <property type="project" value="TreeGrafter"/>
</dbReference>
<dbReference type="Gene3D" id="3.90.1150.170">
    <property type="match status" value="1"/>
</dbReference>
<organism evidence="8 9">
    <name type="scientific">Prochlorococcus marinus (strain MIT 9211)</name>
    <dbReference type="NCBI Taxonomy" id="93059"/>
    <lineage>
        <taxon>Bacteria</taxon>
        <taxon>Bacillati</taxon>
        <taxon>Cyanobacteriota</taxon>
        <taxon>Cyanophyceae</taxon>
        <taxon>Synechococcales</taxon>
        <taxon>Prochlorococcaceae</taxon>
        <taxon>Prochlorococcus</taxon>
    </lineage>
</organism>
<evidence type="ECO:0000256" key="7">
    <source>
        <dbReference type="RuleBase" id="RU000382"/>
    </source>
</evidence>
<dbReference type="KEGG" id="pmj:P9211_10231"/>
<keyword evidence="4 6" id="KW-0663">Pyridoxal phosphate</keyword>
<dbReference type="GO" id="GO:0004058">
    <property type="term" value="F:aromatic-L-amino-acid decarboxylase activity"/>
    <property type="evidence" value="ECO:0007669"/>
    <property type="project" value="UniProtKB-ARBA"/>
</dbReference>
<proteinExistence type="inferred from homology"/>
<evidence type="ECO:0000313" key="8">
    <source>
        <dbReference type="EMBL" id="ABX08954.1"/>
    </source>
</evidence>
<feature type="modified residue" description="N6-(pyridoxal phosphate)lysine" evidence="6">
    <location>
        <position position="288"/>
    </location>
</feature>
<sequence>MELFPSPDQFDDNFQAFLEEACLKLCDWFSKAEETGPLPSINDLPEVGPKFAGLSRKDLLKDLDLIMNGSFQPSHPGSLAHLDPPPLSASIVGDLICAGLNNNLLAEELSPSLSRLENNLCRWIAQKIGMKTGSGGVAASGGSLSNLMALVLARHHSGLSTDPNAVILVSEEAHVSIYRAIKIMGLPAEAIYKVSADNSGRLSINSLNEQIAKLKFLGHKCFCVVATAGTTIRGAVDPIDDISDFCFSEGLWLHVDASIGGVFSLAEETKSVVPGLSRADSITMNPQKLLGITKTSSLLLVANTNHLSSCFSIGFPYIEPSWGSTMNGGEMGMQGTRPAEILKLWLGLRQLGHSGIQALLVNSIERKTYFKNRINSDIFEIITGPLHLIALTPSAITKEQAAEWALSTRQLLMDNKFMLSRPLLNDRYYLKAVMGNPHTQNSHLDQLSNLLNQSI</sequence>
<evidence type="ECO:0000313" key="9">
    <source>
        <dbReference type="Proteomes" id="UP000000788"/>
    </source>
</evidence>
<dbReference type="InterPro" id="IPR015422">
    <property type="entry name" value="PyrdxlP-dep_Trfase_small"/>
</dbReference>
<comment type="similarity">
    <text evidence="2 7">Belongs to the group II decarboxylase family.</text>
</comment>
<keyword evidence="3" id="KW-0210">Decarboxylase</keyword>
<dbReference type="InterPro" id="IPR015421">
    <property type="entry name" value="PyrdxlP-dep_Trfase_major"/>
</dbReference>
<evidence type="ECO:0000256" key="2">
    <source>
        <dbReference type="ARBA" id="ARBA00009533"/>
    </source>
</evidence>
<dbReference type="STRING" id="93059.P9211_10231"/>
<reference evidence="8 9" key="1">
    <citation type="journal article" date="2007" name="PLoS Genet.">
        <title>Patterns and implications of gene gain and loss in the evolution of Prochlorococcus.</title>
        <authorList>
            <person name="Kettler G.C."/>
            <person name="Martiny A.C."/>
            <person name="Huang K."/>
            <person name="Zucker J."/>
            <person name="Coleman M.L."/>
            <person name="Rodrigue S."/>
            <person name="Chen F."/>
            <person name="Lapidus A."/>
            <person name="Ferriera S."/>
            <person name="Johnson J."/>
            <person name="Steglich C."/>
            <person name="Church G.M."/>
            <person name="Richardson P."/>
            <person name="Chisholm S.W."/>
        </authorList>
    </citation>
    <scope>NUCLEOTIDE SEQUENCE [LARGE SCALE GENOMIC DNA]</scope>
    <source>
        <strain evidence="9">MIT 9211</strain>
    </source>
</reference>
<keyword evidence="5 7" id="KW-0456">Lyase</keyword>
<dbReference type="AlphaFoldDB" id="A9BAU2"/>
<evidence type="ECO:0000256" key="3">
    <source>
        <dbReference type="ARBA" id="ARBA00022793"/>
    </source>
</evidence>
<dbReference type="Gene3D" id="3.90.1150.10">
    <property type="entry name" value="Aspartate Aminotransferase, domain 1"/>
    <property type="match status" value="1"/>
</dbReference>
<dbReference type="eggNOG" id="COG0076">
    <property type="taxonomic scope" value="Bacteria"/>
</dbReference>
<gene>
    <name evidence="8" type="primary">gadB</name>
    <name evidence="8" type="ordered locus">P9211_10231</name>
</gene>
<dbReference type="GO" id="GO:0019752">
    <property type="term" value="P:carboxylic acid metabolic process"/>
    <property type="evidence" value="ECO:0007669"/>
    <property type="project" value="InterPro"/>
</dbReference>
<comment type="cofactor">
    <cofactor evidence="1 6 7">
        <name>pyridoxal 5'-phosphate</name>
        <dbReference type="ChEBI" id="CHEBI:597326"/>
    </cofactor>
</comment>
<evidence type="ECO:0000256" key="4">
    <source>
        <dbReference type="ARBA" id="ARBA00022898"/>
    </source>
</evidence>
<evidence type="ECO:0000256" key="5">
    <source>
        <dbReference type="ARBA" id="ARBA00023239"/>
    </source>
</evidence>
<dbReference type="PANTHER" id="PTHR45677:SF8">
    <property type="entry name" value="CYSTEINE SULFINIC ACID DECARBOXYLASE"/>
    <property type="match status" value="1"/>
</dbReference>